<evidence type="ECO:0000313" key="2">
    <source>
        <dbReference type="Proteomes" id="UP000006330"/>
    </source>
</evidence>
<dbReference type="PATRIC" id="fig|999418.3.peg.2966"/>
<dbReference type="Proteomes" id="UP000006330">
    <property type="component" value="Unassembled WGS sequence"/>
</dbReference>
<dbReference type="EMBL" id="AGZO01000019">
    <property type="protein sequence ID" value="EKN14174.1"/>
    <property type="molecule type" value="Genomic_DNA"/>
</dbReference>
<protein>
    <submittedName>
        <fullName evidence="1">Uncharacterized protein</fullName>
    </submittedName>
</protein>
<gene>
    <name evidence="1" type="ORF">HMPREF1076_02916</name>
</gene>
<dbReference type="HOGENOM" id="CLU_3155817_0_0_10"/>
<evidence type="ECO:0000313" key="1">
    <source>
        <dbReference type="EMBL" id="EKN14174.1"/>
    </source>
</evidence>
<comment type="caution">
    <text evidence="1">The sequence shown here is derived from an EMBL/GenBank/DDBJ whole genome shotgun (WGS) entry which is preliminary data.</text>
</comment>
<sequence length="48" mass="5278">MHMKKITTLNLNILHVEESFGYLKLVSAETPLLNPGGGGDRPEIESAR</sequence>
<dbReference type="AlphaFoldDB" id="K5ZEQ6"/>
<name>K5ZEQ6_9BACT</name>
<accession>K5ZEQ6</accession>
<organism evidence="1 2">
    <name type="scientific">Parabacteroides goldsteinii CL02T12C30</name>
    <dbReference type="NCBI Taxonomy" id="999418"/>
    <lineage>
        <taxon>Bacteria</taxon>
        <taxon>Pseudomonadati</taxon>
        <taxon>Bacteroidota</taxon>
        <taxon>Bacteroidia</taxon>
        <taxon>Bacteroidales</taxon>
        <taxon>Tannerellaceae</taxon>
        <taxon>Parabacteroides</taxon>
    </lineage>
</organism>
<reference evidence="1 2" key="1">
    <citation type="submission" date="2012-02" db="EMBL/GenBank/DDBJ databases">
        <title>The Genome Sequence of Parabacteroides goldsteinii CL02T12C30.</title>
        <authorList>
            <consortium name="The Broad Institute Genome Sequencing Platform"/>
            <person name="Earl A."/>
            <person name="Ward D."/>
            <person name="Feldgarden M."/>
            <person name="Gevers D."/>
            <person name="Zitomersky N.L."/>
            <person name="Coyne M.J."/>
            <person name="Comstock L.E."/>
            <person name="Young S.K."/>
            <person name="Zeng Q."/>
            <person name="Gargeya S."/>
            <person name="Fitzgerald M."/>
            <person name="Haas B."/>
            <person name="Abouelleil A."/>
            <person name="Alvarado L."/>
            <person name="Arachchi H.M."/>
            <person name="Berlin A."/>
            <person name="Chapman S.B."/>
            <person name="Gearin G."/>
            <person name="Goldberg J."/>
            <person name="Griggs A."/>
            <person name="Gujja S."/>
            <person name="Hansen M."/>
            <person name="Heiman D."/>
            <person name="Howarth C."/>
            <person name="Larimer J."/>
            <person name="Lui A."/>
            <person name="MacDonald P.J.P."/>
            <person name="McCowen C."/>
            <person name="Montmayeur A."/>
            <person name="Murphy C."/>
            <person name="Neiman D."/>
            <person name="Pearson M."/>
            <person name="Priest M."/>
            <person name="Roberts A."/>
            <person name="Saif S."/>
            <person name="Shea T."/>
            <person name="Sisk P."/>
            <person name="Stolte C."/>
            <person name="Sykes S."/>
            <person name="Wortman J."/>
            <person name="Nusbaum C."/>
            <person name="Birren B."/>
        </authorList>
    </citation>
    <scope>NUCLEOTIDE SEQUENCE [LARGE SCALE GENOMIC DNA]</scope>
    <source>
        <strain evidence="1 2">CL02T12C30</strain>
    </source>
</reference>
<proteinExistence type="predicted"/>